<feature type="compositionally biased region" description="Polar residues" evidence="1">
    <location>
        <begin position="124"/>
        <end position="148"/>
    </location>
</feature>
<feature type="region of interest" description="Disordered" evidence="1">
    <location>
        <begin position="124"/>
        <end position="155"/>
    </location>
</feature>
<proteinExistence type="predicted"/>
<organism evidence="2">
    <name type="scientific">Amphimedon queenslandica</name>
    <name type="common">Sponge</name>
    <dbReference type="NCBI Taxonomy" id="400682"/>
    <lineage>
        <taxon>Eukaryota</taxon>
        <taxon>Metazoa</taxon>
        <taxon>Porifera</taxon>
        <taxon>Demospongiae</taxon>
        <taxon>Heteroscleromorpha</taxon>
        <taxon>Haplosclerida</taxon>
        <taxon>Niphatidae</taxon>
        <taxon>Amphimedon</taxon>
    </lineage>
</organism>
<feature type="compositionally biased region" description="Polar residues" evidence="1">
    <location>
        <begin position="65"/>
        <end position="79"/>
    </location>
</feature>
<sequence length="155" mass="17195">MARIANLEKKNTTKPLELQQESEGIDKHLQQEAQQALYQSTDNDDIHLNSSDDDDDPPTLPPPINMNQQGHSASSNLTPQSYKYTCINPQYPYQSPFSYRYSPEQPDIARSSLHPIQLSNYFTSHPVTPQLSHGTGNTAISKAPGPQSTVPPLPP</sequence>
<dbReference type="InParanoid" id="A0A1X7V5T8"/>
<reference evidence="2" key="1">
    <citation type="submission" date="2017-05" db="UniProtKB">
        <authorList>
            <consortium name="EnsemblMetazoa"/>
        </authorList>
    </citation>
    <scope>IDENTIFICATION</scope>
</reference>
<feature type="compositionally biased region" description="Polar residues" evidence="1">
    <location>
        <begin position="31"/>
        <end position="41"/>
    </location>
</feature>
<dbReference type="AlphaFoldDB" id="A0A1X7V5T8"/>
<accession>A0A1X7V5T8</accession>
<evidence type="ECO:0000313" key="2">
    <source>
        <dbReference type="EnsemblMetazoa" id="Aqu2.1.35378_001"/>
    </source>
</evidence>
<evidence type="ECO:0000256" key="1">
    <source>
        <dbReference type="SAM" id="MobiDB-lite"/>
    </source>
</evidence>
<feature type="compositionally biased region" description="Basic and acidic residues" evidence="1">
    <location>
        <begin position="1"/>
        <end position="11"/>
    </location>
</feature>
<name>A0A1X7V5T8_AMPQE</name>
<feature type="region of interest" description="Disordered" evidence="1">
    <location>
        <begin position="1"/>
        <end position="79"/>
    </location>
</feature>
<dbReference type="EnsemblMetazoa" id="Aqu2.1.35378_001">
    <property type="protein sequence ID" value="Aqu2.1.35378_001"/>
    <property type="gene ID" value="Aqu2.1.35378"/>
</dbReference>
<protein>
    <submittedName>
        <fullName evidence="2">Uncharacterized protein</fullName>
    </submittedName>
</protein>